<dbReference type="GO" id="GO:0004527">
    <property type="term" value="F:exonuclease activity"/>
    <property type="evidence" value="ECO:0007669"/>
    <property type="project" value="UniProtKB-KW"/>
</dbReference>
<sequence>MNRNLPATKILHSFSPRRPRRSPRRAVVWLVLLALFGADLVPFGGVGSGPRPGRPAPRVVEVEIEAAAAAATAAAGRPGSGFGGPAAAWAQGRGAGRMNPPGGGAPAAPSPAPAPLAAAAAPSAAVAGMPALAGAGAVPEALLDAGGRLGQALAQGMAEGARQTAALAREKVKAKIQELKEQVGENIASFGRAIFDYETKLKEMEDRLASATALAKDAYIMAKATADLIYATRGYWAEILREPLISAVQEALAAASPVQGIMFTSEAGLIQDFLTMPKDKEPVDWIDRASTMMQVRLDEMVKALNKPAEKMIVKHADQFFGKFGTSFKQVAQIYRTKGEQSIAKTLLELAKQKEVRDKLKEMAASLRSALKDAAQQDKLGQKIDRQHKDIRTLRKKIEHLHRKKNQLEQQLERHAAFGDVHRLAVKKGRDINKLLTQKKKRLEALEAQRQKLWEPLQKVADVKAREEAALDRLTAAQARLDELNNRPLAARTPEEIARDHEARRQLEAELAKAQREKRRVEEEKLGLRQAQSAVQDLEAEMAAVRRDIERLERKAEAADESSQDLEGENRRRDDLSQQIQAIDKEIAALKKEIGETYEARNQMIRRAATAQDIADLIKKGRELGSKVFGDIDLTPEKASAWIDKVEKAWEDAEKLCDYYEEKKQQFEGILEEAKKLDQVAEGFLELKKALEARMDDIATIRKLIITGGATVEEIDNLKVSITNFLTGGFGHLPARCAAALSAIKGLDIARFDAIFRDKMGGSFVLPSPDDAQLKELQDALAAMGANFARDLVDFEQFNEFVKTIQKKFDKLEELWGGEKMQKFIKKYSINEKYEEWLNKPYKWLEKKVGKKNLGRLGRICKSIARIISKWDLDDPELAWQSDDPAEMLFYHDRPVPLTFIASDANAGLNPDPLMWWFALDGKRLVHDPRLPAFRFIPQIYEEYYFQETKHKQGLVQVVLPPPPPTSETKVHTIKGWIRDRAGHASNVVEKTFKLRYDPDPPTVVVRSPPSDRPAAKAGQGFEVKVEVGDSISRVRKKDLIFCISSADNPDRRFLYRGNDPERVAWKGIEGAFSSAKDESFAKAEVTFQGPKDLPEGLYILTVRATNGAGLAMGVDHTFFIGDSYQDLRVTPTFHPAKIAFTSSETFDLGFTATNFSFMEISDIEITPHPLPAGAPLTRLATEPKIVIRGVEGKTRADARGDFRVGVKQSQQKEKFQVGLVKENRTWDLHYTLRYRSGGASANEGWTERRLNVPVVLQAEGAARPTVVQGTLAYETADAAGRKTGTRPVPRGTQIRISQIYKMPTFGGDMPKFVEQFVGYGEIRDDNGFYRIPVQLVNQSELRIRLVADAMAVETVREVIAPPTGPAAGGAGGGQPAGAAGTAAGAAPAAPTPLAREVRRAIAAVACPPSKRPYRCITEAFRLSAPEEGADLEGEVIGQTVYQAPHQIIPYHHYAGGGPRSEKGILITWEGELSTGGFISPFGIRLQEGMDAAAAFTLQGNLVNVRNPAMSGVVGTTPGIYWHNRTEALYLLDLAVQAHSFANEMIRVFERIPSFATEGTFIPILTSTFEPPPPPDPPSDIVYGEPPPPGPPPVVPPPPAPPVDENVPPPPPAKEKRPRSLTLIAEAGAARVRALYTLDQGQHWAYAPDDKAFRPVGARFLPGEEVAILDAGRRRMLVVGREGQVKAAADWFPDDDGLVTGLRDPRSLSVAEGPTILVADTGNRRVLELTTDLTMIWSWGGDTLAASSPVQMPLAAERLGNGHTLVLDGAVGQVLEVTPAGEIVRRFGEADGLREPVCLYRRAGSDEWWVGEKSGRLLCFGEDGERRKEVVPGAARPGGPSGPGSGIGAGPGSGAGLGSLGAPAAPPPVSLAGLAAFHVTPDGDILAARREAGEVAFLHRGQSPWGRLSGLAEPSSVDMGVHLPPPPAFYETTPLSPKMKVLVEPPAEEEEVAEEFDPWYRERLAREEAVARLEEDAAARQAAARRVETAVSLALAAPRRSTVRREPSRVVDISGALIYYPFSPAHGDRPVSYPHYGLYKAERGAPCLGVHVDRTDVWHDDLFFRAYGAFVRHRIFEKLEPGITQYRLDQRHSSTPLGLRDAWYQGWDTFFSYAVRGAATLPHVQTADRRPLDPLALYRSYAEKVTLEADASGTYGWLDELQDKPGRGLNCELAWSLMMWRLFETYGSLFLTNLRSYALNAVSPKYMPVSVMAELFADQLSDFLALGLVPVIRLETPRSTLPVLTTAAPRISWHANGLLGGEDDRQLKFTLLYADNIEFVGAREIPIPHGTLLEFDFGKVLSEAEQAAKLNHRLGNGVWYFRVRCDSPAFPDVGARYGASSGIGAFRIAVPTQTVTAAGGAASFTASPGVAGQVVIPHGAVGGPLAVSAQPIAIASGVTGDAVVGGHAIDFGPEGTKFTPLAEMRFAFDEKLLGGISSRSVVVKRWDAESQAWVPLRTAIDPQTGEAVARSNSFSVYALMIDQTPPVITGLDDGPDPLGAGAADRSLITLRASENGLASVLILDGQGRVVRRLATDVEFSNNTFRTLWDLTDDRGQRVPDGTYVCRATMTDFGGHAAAPRECRIHVARQPDRELAGRVQLQNRTTAGDVLVTALDTTVTALTDASGAFRLAGLTPGTFDLRFSRPGYFPETRIGLPAVAPGGTATGAAASAALDVELRHLIVQEVRCEPAVVTPDADGLDDVLTCAWRLERPARLRAEVIDRQGRVVRRLLEGVPYPAGPATLVWDGKNDRQDVVGNGFYTLRVFAAIEDVELLQISQQVRLDAGLCQEVFALPAVFSPNGDGIEDTAVITFQVTEPGLVSLKIFDRGGQPVRTLLDRVEVRTALYNEPWDGNDDRGQPLPDGTYRYLLEAEYLDGTPSVARRGQLMVDRVAPQITKVSPPNGARLATGLPELSAVIVCSPGDVATAGIRLKIDEVTTEVDSYDPVTGRVTFTPRTSLGEGVHIAIFYAYDQAGNAAPPGAVSFEVKLPPGRNAAGQEIPFRDRRPPQITDLEPADGQTVYAANPLISCRLFDAEAGIDPTTISFWLNGQKVANQVTYYIPGRSGEDWDWWSYQRDVVLYNPLTGQVMFSPVQPLDEKTAWYSYSFEACDKQGNPVRSPTVKFKVVLDTRPPDIASLEPADQTVVTDRRPVVRARLTDTGGSGLAKENIRLFCNGERVDQAELTFEAATGLLTWTPAIDLDPDQQHLVSLVVFDRAGNRSAEAVTTFFCRPDTWPPVLASALPPPRAVISTRIERLVMRWIDPGGAGLDEASPRVTIDGRRVWPDDPATPALDGYRWHWEDPAGRRVARLEVPLAVTGPLAAGFRTVVVSVADRQGHRTADQVIDLRVSDDTVPPVITRLSPETDDSVPPMAIRVSAAFHDDDSGIDLSRLVLTLDGRPIAISPEQVAADGTGLHLTVMPPAPLERGSLHLLSLIVYDQAGNPSEPRVSLVRCQ</sequence>
<feature type="compositionally biased region" description="Gly residues" evidence="2">
    <location>
        <begin position="1366"/>
        <end position="1375"/>
    </location>
</feature>
<feature type="region of interest" description="Disordered" evidence="2">
    <location>
        <begin position="1828"/>
        <end position="1860"/>
    </location>
</feature>
<dbReference type="Gene3D" id="2.60.40.1120">
    <property type="entry name" value="Carboxypeptidase-like, regulatory domain"/>
    <property type="match status" value="1"/>
</dbReference>
<accession>A0A367ZMS1</accession>
<reference evidence="3 4" key="1">
    <citation type="submission" date="2018-05" db="EMBL/GenBank/DDBJ databases">
        <title>A metagenomic window into the 2 km-deep terrestrial subsurface aquifer revealed taxonomically and functionally diverse microbial community comprising novel uncultured bacterial lineages.</title>
        <authorList>
            <person name="Kadnikov V.V."/>
            <person name="Mardanov A.V."/>
            <person name="Beletsky A.V."/>
            <person name="Banks D."/>
            <person name="Pimenov N.V."/>
            <person name="Frank Y.A."/>
            <person name="Karnachuk O.V."/>
            <person name="Ravin N.V."/>
        </authorList>
    </citation>
    <scope>NUCLEOTIDE SEQUENCE [LARGE SCALE GENOMIC DNA]</scope>
    <source>
        <strain evidence="3">BY5</strain>
    </source>
</reference>
<feature type="region of interest" description="Disordered" evidence="2">
    <location>
        <begin position="1366"/>
        <end position="1386"/>
    </location>
</feature>
<dbReference type="Gene3D" id="2.120.10.30">
    <property type="entry name" value="TolB, C-terminal domain"/>
    <property type="match status" value="1"/>
</dbReference>
<dbReference type="EMBL" id="QOQW01000013">
    <property type="protein sequence ID" value="RCK79413.1"/>
    <property type="molecule type" value="Genomic_DNA"/>
</dbReference>
<organism evidence="3 4">
    <name type="scientific">Candidatus Ozemobacter sibiricus</name>
    <dbReference type="NCBI Taxonomy" id="2268124"/>
    <lineage>
        <taxon>Bacteria</taxon>
        <taxon>Candidatus Ozemobacteria</taxon>
        <taxon>Candidatus Ozemobacterales</taxon>
        <taxon>Candidatus Ozemobacteraceae</taxon>
        <taxon>Candidatus Ozemobacter</taxon>
    </lineage>
</organism>
<dbReference type="InterPro" id="IPR051425">
    <property type="entry name" value="Formin_Homology"/>
</dbReference>
<feature type="compositionally biased region" description="Pro residues" evidence="2">
    <location>
        <begin position="1584"/>
        <end position="1611"/>
    </location>
</feature>
<dbReference type="PANTHER" id="PTHR45725:SF1">
    <property type="entry name" value="DISHEVELLED ASSOCIATED ACTIVATOR OF MORPHOGENESIS, ISOFORM D"/>
    <property type="match status" value="1"/>
</dbReference>
<dbReference type="SUPFAM" id="SSF101898">
    <property type="entry name" value="NHL repeat"/>
    <property type="match status" value="1"/>
</dbReference>
<dbReference type="PANTHER" id="PTHR45725">
    <property type="entry name" value="FORMIN HOMOLOGY 2 FAMILY MEMBER"/>
    <property type="match status" value="1"/>
</dbReference>
<dbReference type="Pfam" id="PF13620">
    <property type="entry name" value="CarboxypepD_reg"/>
    <property type="match status" value="1"/>
</dbReference>
<dbReference type="Gene3D" id="2.60.40.4070">
    <property type="match status" value="3"/>
</dbReference>
<feature type="region of interest" description="Disordered" evidence="2">
    <location>
        <begin position="75"/>
        <end position="115"/>
    </location>
</feature>
<feature type="coiled-coil region" evidence="1">
    <location>
        <begin position="162"/>
        <end position="214"/>
    </location>
</feature>
<feature type="compositionally biased region" description="Low complexity" evidence="2">
    <location>
        <begin position="1376"/>
        <end position="1386"/>
    </location>
</feature>
<dbReference type="Pfam" id="PF13585">
    <property type="entry name" value="CHU_C"/>
    <property type="match status" value="1"/>
</dbReference>
<dbReference type="InterPro" id="IPR011042">
    <property type="entry name" value="6-blade_b-propeller_TolB-like"/>
</dbReference>
<dbReference type="Proteomes" id="UP000252355">
    <property type="component" value="Unassembled WGS sequence"/>
</dbReference>
<feature type="compositionally biased region" description="Low complexity" evidence="2">
    <location>
        <begin position="85"/>
        <end position="100"/>
    </location>
</feature>
<feature type="region of interest" description="Disordered" evidence="2">
    <location>
        <begin position="1565"/>
        <end position="1617"/>
    </location>
</feature>
<feature type="compositionally biased region" description="Gly residues" evidence="2">
    <location>
        <begin position="1838"/>
        <end position="1858"/>
    </location>
</feature>
<dbReference type="SUPFAM" id="SSF49452">
    <property type="entry name" value="Starch-binding domain-like"/>
    <property type="match status" value="1"/>
</dbReference>
<feature type="region of interest" description="Disordered" evidence="2">
    <location>
        <begin position="553"/>
        <end position="576"/>
    </location>
</feature>
<dbReference type="GO" id="GO:0030246">
    <property type="term" value="F:carbohydrate binding"/>
    <property type="evidence" value="ECO:0007669"/>
    <property type="project" value="InterPro"/>
</dbReference>
<keyword evidence="3" id="KW-0269">Exonuclease</keyword>
<keyword evidence="3" id="KW-0540">Nuclease</keyword>
<evidence type="ECO:0000313" key="4">
    <source>
        <dbReference type="Proteomes" id="UP000252355"/>
    </source>
</evidence>
<comment type="caution">
    <text evidence="3">The sequence shown here is derived from an EMBL/GenBank/DDBJ whole genome shotgun (WGS) entry which is preliminary data.</text>
</comment>
<proteinExistence type="predicted"/>
<evidence type="ECO:0000313" key="3">
    <source>
        <dbReference type="EMBL" id="RCK79413.1"/>
    </source>
</evidence>
<gene>
    <name evidence="3" type="ORF">OZSIB_0053</name>
</gene>
<keyword evidence="1" id="KW-0175">Coiled coil</keyword>
<name>A0A367ZMS1_9BACT</name>
<dbReference type="InterPro" id="IPR013784">
    <property type="entry name" value="Carb-bd-like_fold"/>
</dbReference>
<protein>
    <submittedName>
        <fullName evidence="3">Exonuclease SbcC</fullName>
    </submittedName>
</protein>
<keyword evidence="3" id="KW-0378">Hydrolase</keyword>
<evidence type="ECO:0000256" key="2">
    <source>
        <dbReference type="SAM" id="MobiDB-lite"/>
    </source>
</evidence>
<evidence type="ECO:0000256" key="1">
    <source>
        <dbReference type="SAM" id="Coils"/>
    </source>
</evidence>